<evidence type="ECO:0008006" key="3">
    <source>
        <dbReference type="Google" id="ProtNLM"/>
    </source>
</evidence>
<sequence>MTAVKPFYTAEKRENPAAVESASQLYEKFKRTGSVQGNKKAKATATASVATDEAKERGDDFLHTYTIARSNDHAHQVWSQLLAASAIY</sequence>
<gene>
    <name evidence="1" type="ORF">AVEN_252280_1</name>
</gene>
<reference evidence="1 2" key="1">
    <citation type="journal article" date="2019" name="Sci. Rep.">
        <title>Orb-weaving spider Araneus ventricosus genome elucidates the spidroin gene catalogue.</title>
        <authorList>
            <person name="Kono N."/>
            <person name="Nakamura H."/>
            <person name="Ohtoshi R."/>
            <person name="Moran D.A.P."/>
            <person name="Shinohara A."/>
            <person name="Yoshida Y."/>
            <person name="Fujiwara M."/>
            <person name="Mori M."/>
            <person name="Tomita M."/>
            <person name="Arakawa K."/>
        </authorList>
    </citation>
    <scope>NUCLEOTIDE SEQUENCE [LARGE SCALE GENOMIC DNA]</scope>
</reference>
<dbReference type="Proteomes" id="UP000499080">
    <property type="component" value="Unassembled WGS sequence"/>
</dbReference>
<accession>A0A4Y2DSB3</accession>
<evidence type="ECO:0000313" key="2">
    <source>
        <dbReference type="Proteomes" id="UP000499080"/>
    </source>
</evidence>
<proteinExistence type="predicted"/>
<name>A0A4Y2DSB3_ARAVE</name>
<dbReference type="AlphaFoldDB" id="A0A4Y2DSB3"/>
<organism evidence="1 2">
    <name type="scientific">Araneus ventricosus</name>
    <name type="common">Orbweaver spider</name>
    <name type="synonym">Epeira ventricosa</name>
    <dbReference type="NCBI Taxonomy" id="182803"/>
    <lineage>
        <taxon>Eukaryota</taxon>
        <taxon>Metazoa</taxon>
        <taxon>Ecdysozoa</taxon>
        <taxon>Arthropoda</taxon>
        <taxon>Chelicerata</taxon>
        <taxon>Arachnida</taxon>
        <taxon>Araneae</taxon>
        <taxon>Araneomorphae</taxon>
        <taxon>Entelegynae</taxon>
        <taxon>Araneoidea</taxon>
        <taxon>Araneidae</taxon>
        <taxon>Araneus</taxon>
    </lineage>
</organism>
<evidence type="ECO:0000313" key="1">
    <source>
        <dbReference type="EMBL" id="GBM18495.1"/>
    </source>
</evidence>
<comment type="caution">
    <text evidence="1">The sequence shown here is derived from an EMBL/GenBank/DDBJ whole genome shotgun (WGS) entry which is preliminary data.</text>
</comment>
<dbReference type="EMBL" id="BGPR01000405">
    <property type="protein sequence ID" value="GBM18495.1"/>
    <property type="molecule type" value="Genomic_DNA"/>
</dbReference>
<keyword evidence="2" id="KW-1185">Reference proteome</keyword>
<protein>
    <recommendedName>
        <fullName evidence="3">DUF4817 domain-containing protein</fullName>
    </recommendedName>
</protein>